<dbReference type="SMART" id="SM00214">
    <property type="entry name" value="VWC"/>
    <property type="match status" value="7"/>
</dbReference>
<feature type="domain" description="VWFC" evidence="3">
    <location>
        <begin position="191"/>
        <end position="249"/>
    </location>
</feature>
<accession>V5ICI3</accession>
<feature type="signal peptide" evidence="2">
    <location>
        <begin position="1"/>
        <end position="19"/>
    </location>
</feature>
<organism evidence="4">
    <name type="scientific">Ixodes ricinus</name>
    <name type="common">Common tick</name>
    <name type="synonym">Acarus ricinus</name>
    <dbReference type="NCBI Taxonomy" id="34613"/>
    <lineage>
        <taxon>Eukaryota</taxon>
        <taxon>Metazoa</taxon>
        <taxon>Ecdysozoa</taxon>
        <taxon>Arthropoda</taxon>
        <taxon>Chelicerata</taxon>
        <taxon>Arachnida</taxon>
        <taxon>Acari</taxon>
        <taxon>Parasitiformes</taxon>
        <taxon>Ixodida</taxon>
        <taxon>Ixodoidea</taxon>
        <taxon>Ixodidae</taxon>
        <taxon>Ixodinae</taxon>
        <taxon>Ixodes</taxon>
    </lineage>
</organism>
<feature type="domain" description="VWFC" evidence="3">
    <location>
        <begin position="334"/>
        <end position="379"/>
    </location>
</feature>
<protein>
    <submittedName>
        <fullName evidence="4">Putative cysteine-rich motor neuron 1 protein</fullName>
    </submittedName>
</protein>
<dbReference type="Gene3D" id="2.10.70.10">
    <property type="entry name" value="Complement Module, domain 1"/>
    <property type="match status" value="1"/>
</dbReference>
<evidence type="ECO:0000256" key="2">
    <source>
        <dbReference type="SAM" id="SignalP"/>
    </source>
</evidence>
<evidence type="ECO:0000256" key="1">
    <source>
        <dbReference type="SAM" id="MobiDB-lite"/>
    </source>
</evidence>
<dbReference type="Pfam" id="PF00093">
    <property type="entry name" value="VWC"/>
    <property type="match status" value="2"/>
</dbReference>
<dbReference type="PANTHER" id="PTHR46439">
    <property type="entry name" value="CYSTEINE-RICH MOTOR NEURON 1 PROTEIN"/>
    <property type="match status" value="1"/>
</dbReference>
<dbReference type="PROSITE" id="PS50184">
    <property type="entry name" value="VWFC_2"/>
    <property type="match status" value="6"/>
</dbReference>
<dbReference type="EMBL" id="GANP01013637">
    <property type="protein sequence ID" value="JAB70831.1"/>
    <property type="molecule type" value="mRNA"/>
</dbReference>
<dbReference type="Gene3D" id="6.20.200.20">
    <property type="match status" value="5"/>
</dbReference>
<dbReference type="PROSITE" id="PS01208">
    <property type="entry name" value="VWFC_1"/>
    <property type="match status" value="6"/>
</dbReference>
<dbReference type="GO" id="GO:0005886">
    <property type="term" value="C:plasma membrane"/>
    <property type="evidence" value="ECO:0007669"/>
    <property type="project" value="TreeGrafter"/>
</dbReference>
<dbReference type="AlphaFoldDB" id="V5ICI3"/>
<feature type="domain" description="VWFC" evidence="3">
    <location>
        <begin position="246"/>
        <end position="306"/>
    </location>
</feature>
<dbReference type="SMART" id="SM00215">
    <property type="entry name" value="VWC_out"/>
    <property type="match status" value="3"/>
</dbReference>
<dbReference type="InterPro" id="IPR001007">
    <property type="entry name" value="VWF_dom"/>
</dbReference>
<feature type="chain" id="PRO_5004737018" evidence="2">
    <location>
        <begin position="20"/>
        <end position="852"/>
    </location>
</feature>
<keyword evidence="2" id="KW-0732">Signal</keyword>
<evidence type="ECO:0000313" key="4">
    <source>
        <dbReference type="EMBL" id="JAB70831.1"/>
    </source>
</evidence>
<evidence type="ECO:0000259" key="3">
    <source>
        <dbReference type="PROSITE" id="PS50184"/>
    </source>
</evidence>
<reference evidence="4" key="1">
    <citation type="journal article" date="2015" name="Sci. Rep.">
        <title>Tissue- and time-dependent transcription in Ixodes ricinus salivary glands and midguts when blood feeding on the vertebrate host.</title>
        <authorList>
            <person name="Kotsyfakis M."/>
            <person name="Schwarz A."/>
            <person name="Erhart J."/>
            <person name="Ribeiro J.M."/>
        </authorList>
    </citation>
    <scope>NUCLEOTIDE SEQUENCE</scope>
    <source>
        <tissue evidence="4">Salivary gland and midgut</tissue>
    </source>
</reference>
<feature type="domain" description="VWFC" evidence="3">
    <location>
        <begin position="472"/>
        <end position="519"/>
    </location>
</feature>
<dbReference type="InterPro" id="IPR052624">
    <property type="entry name" value="CRIM1"/>
</dbReference>
<proteinExistence type="evidence at transcript level"/>
<feature type="domain" description="VWFC" evidence="3">
    <location>
        <begin position="527"/>
        <end position="584"/>
    </location>
</feature>
<dbReference type="PANTHER" id="PTHR46439:SF1">
    <property type="entry name" value="CYSTEINE-RICH MOTOR NEURON 1 PROTEIN"/>
    <property type="match status" value="1"/>
</dbReference>
<dbReference type="Pfam" id="PF23334">
    <property type="entry name" value="VWC2L_2nd"/>
    <property type="match status" value="4"/>
</dbReference>
<dbReference type="SUPFAM" id="SSF57603">
    <property type="entry name" value="FnI-like domain"/>
    <property type="match status" value="7"/>
</dbReference>
<feature type="domain" description="VWFC" evidence="3">
    <location>
        <begin position="394"/>
        <end position="452"/>
    </location>
</feature>
<feature type="region of interest" description="Disordered" evidence="1">
    <location>
        <begin position="690"/>
        <end position="741"/>
    </location>
</feature>
<name>V5ICI3_IXORI</name>
<sequence>MKVFGVAVVLFSVVVLVCGRTTGLQCPPESECDAAKECSSEAALVGKCSSEWTVDECGCCRNCVREEVGLPCGGSRKLGVCKAPLECIADLGVGRLADDHEEGTCHERNCSALSCPTTSSRSCPEDSYALPALSSPRSCCPISQGCACLPNDCLWPDCPPDTVRRLVKKGNRQPGSCCDAYECIPAGSGDGVCRVGKETYKTNETWQTKCSSCSCRNGVANCNDHPCKGVDVHCSWLHKPDGECCPVCLGCLTSSGLRFNNSERWKEDDCTWCECVSGKAKCETQMCQTKCPNPVKQPGVCCPVCEKTASPGSSVFHGGVNRSSPSTRVCGQDDRSVWRDQCRHCACLNGREVCSLVACPRTYCEHPVMEPGACCPVCQNDVTIPFRRAPVSAAVCQGLDGHIHREGDSWWLDDCTQCVCVDGFAMCESTPCPAAPCALPVRKQGQCCPVCNEEAHLGGNSSNQLPCVGGLKDGQSWRSEPCLSCLCQAGKERCFRETCPPTTCLEPLYLKNRCCPICPVSASKPSPSCRTDGKSYPDGSWWSPDNCKRCHCTQGQVHCSEMGCPAGLCRSADHASGSCCIPCTEGPSRTSSPLSATQCALGKLVLSDGEHRALDNCNRCQCDRGRLLCRETVCHQDLCRTRNHTSGNCCTQCRELGHGDDTKVGPGDVGYIVAIVVLVVLLSLPGRLQPVPATEEAPWPRASTRRDSRTRRHPMAYVCKSNPYDEPSRRPEHPLPPTSPCPPARGSLCDIEYLCQSGQETRTTSPVVTSAHFFFNRSLAHGHVPALSPHGHTPGFSPKDSCPRPFVTNDVWCEVARHASYVFHLHIDPGGNCRVALSHDERTTCGPLPHRE</sequence>